<dbReference type="PANTHER" id="PTHR21338">
    <property type="entry name" value="MITOCHONDRIAL RIBOSOMAL PROTEIN L41"/>
    <property type="match status" value="1"/>
</dbReference>
<evidence type="ECO:0000313" key="9">
    <source>
        <dbReference type="Proteomes" id="UP001172673"/>
    </source>
</evidence>
<keyword evidence="4 8" id="KW-0689">Ribosomal protein</keyword>
<proteinExistence type="inferred from homology"/>
<evidence type="ECO:0000256" key="6">
    <source>
        <dbReference type="ARBA" id="ARBA00023274"/>
    </source>
</evidence>
<evidence type="ECO:0000256" key="2">
    <source>
        <dbReference type="ARBA" id="ARBA00010152"/>
    </source>
</evidence>
<organism evidence="8 9">
    <name type="scientific">Cladophialophora chaetospira</name>
    <dbReference type="NCBI Taxonomy" id="386627"/>
    <lineage>
        <taxon>Eukaryota</taxon>
        <taxon>Fungi</taxon>
        <taxon>Dikarya</taxon>
        <taxon>Ascomycota</taxon>
        <taxon>Pezizomycotina</taxon>
        <taxon>Eurotiomycetes</taxon>
        <taxon>Chaetothyriomycetidae</taxon>
        <taxon>Chaetothyriales</taxon>
        <taxon>Herpotrichiellaceae</taxon>
        <taxon>Cladophialophora</taxon>
    </lineage>
</organism>
<name>A0AA38XIS5_9EURO</name>
<dbReference type="GO" id="GO:0006412">
    <property type="term" value="P:translation"/>
    <property type="evidence" value="ECO:0007669"/>
    <property type="project" value="TreeGrafter"/>
</dbReference>
<dbReference type="PANTHER" id="PTHR21338:SF0">
    <property type="entry name" value="LARGE RIBOSOMAL SUBUNIT PROTEIN ML41"/>
    <property type="match status" value="1"/>
</dbReference>
<feature type="region of interest" description="Disordered" evidence="7">
    <location>
        <begin position="143"/>
        <end position="173"/>
    </location>
</feature>
<dbReference type="GO" id="GO:0005762">
    <property type="term" value="C:mitochondrial large ribosomal subunit"/>
    <property type="evidence" value="ECO:0007669"/>
    <property type="project" value="InterPro"/>
</dbReference>
<comment type="subcellular location">
    <subcellularLocation>
        <location evidence="1">Mitochondrion</location>
    </subcellularLocation>
</comment>
<accession>A0AA38XIS5</accession>
<dbReference type="EMBL" id="JAPDRK010000003">
    <property type="protein sequence ID" value="KAJ9614232.1"/>
    <property type="molecule type" value="Genomic_DNA"/>
</dbReference>
<comment type="similarity">
    <text evidence="2">Belongs to the mitochondrion-specific ribosomal protein mL41 family.</text>
</comment>
<evidence type="ECO:0000256" key="5">
    <source>
        <dbReference type="ARBA" id="ARBA00023128"/>
    </source>
</evidence>
<keyword evidence="3" id="KW-0809">Transit peptide</keyword>
<dbReference type="AlphaFoldDB" id="A0AA38XIS5"/>
<sequence length="316" mass="36599">MVKPSPALFGRMRFTTKQVGRGFYRGNRTGSMGAHTEYGKYMIDWRKTKYFNVPDLKDFALSPFITQVMDPTPRIEERPNGEFYTPEKVDGLEFLRSWKNLNPYEYDNVVEGQRKLMAEATADGQIENPASEQIEEPVQEPIYTQSSESERNPFQQQTRQMHTSSRRLEPAQESIPSDLAFEYPSTKRWLDMSREERKALINTATTVKLRELKKTRAVEALPKDVKQKVKGGIKYLLKQELIGSGIYKDRKEYDAMMHREGRERAEKGLPRRTSAEKEDFLMDILQKNGDADAALKRILAMPAAEFITRTQNRNLD</sequence>
<feature type="compositionally biased region" description="Polar residues" evidence="7">
    <location>
        <begin position="143"/>
        <end position="163"/>
    </location>
</feature>
<evidence type="ECO:0000256" key="1">
    <source>
        <dbReference type="ARBA" id="ARBA00004173"/>
    </source>
</evidence>
<evidence type="ECO:0000313" key="8">
    <source>
        <dbReference type="EMBL" id="KAJ9614232.1"/>
    </source>
</evidence>
<dbReference type="GO" id="GO:0003735">
    <property type="term" value="F:structural constituent of ribosome"/>
    <property type="evidence" value="ECO:0007669"/>
    <property type="project" value="InterPro"/>
</dbReference>
<gene>
    <name evidence="8" type="primary">MRPL27</name>
    <name evidence="8" type="ORF">H2200_002368</name>
</gene>
<dbReference type="InterPro" id="IPR019189">
    <property type="entry name" value="Ribosomal_mL41"/>
</dbReference>
<evidence type="ECO:0000256" key="3">
    <source>
        <dbReference type="ARBA" id="ARBA00022946"/>
    </source>
</evidence>
<evidence type="ECO:0000256" key="4">
    <source>
        <dbReference type="ARBA" id="ARBA00022980"/>
    </source>
</evidence>
<keyword evidence="5" id="KW-0496">Mitochondrion</keyword>
<dbReference type="Pfam" id="PF09809">
    <property type="entry name" value="MRP-L27"/>
    <property type="match status" value="1"/>
</dbReference>
<protein>
    <submittedName>
        <fullName evidence="8">60S ribosomal protein L27, mitochondrial</fullName>
    </submittedName>
</protein>
<dbReference type="Proteomes" id="UP001172673">
    <property type="component" value="Unassembled WGS sequence"/>
</dbReference>
<evidence type="ECO:0000256" key="7">
    <source>
        <dbReference type="SAM" id="MobiDB-lite"/>
    </source>
</evidence>
<keyword evidence="9" id="KW-1185">Reference proteome</keyword>
<keyword evidence="6" id="KW-0687">Ribonucleoprotein</keyword>
<comment type="caution">
    <text evidence="8">The sequence shown here is derived from an EMBL/GenBank/DDBJ whole genome shotgun (WGS) entry which is preliminary data.</text>
</comment>
<reference evidence="8" key="1">
    <citation type="submission" date="2022-10" db="EMBL/GenBank/DDBJ databases">
        <title>Culturing micro-colonial fungi from biological soil crusts in the Mojave desert and describing Neophaeococcomyces mojavensis, and introducing the new genera and species Taxawa tesnikishii.</title>
        <authorList>
            <person name="Kurbessoian T."/>
            <person name="Stajich J.E."/>
        </authorList>
    </citation>
    <scope>NUCLEOTIDE SEQUENCE</scope>
    <source>
        <strain evidence="8">TK_41</strain>
    </source>
</reference>